<evidence type="ECO:0000259" key="5">
    <source>
        <dbReference type="Pfam" id="PF07109"/>
    </source>
</evidence>
<gene>
    <name evidence="7" type="ORF">FSB_LOCUS16395</name>
</gene>
<evidence type="ECO:0000256" key="2">
    <source>
        <dbReference type="ARBA" id="ARBA00022679"/>
    </source>
</evidence>
<protein>
    <submittedName>
        <fullName evidence="7">Uncharacterized protein</fullName>
    </submittedName>
</protein>
<name>A0A2N9FMY1_FAGSY</name>
<sequence>MAYSASLSSALGFHTHPNPPAFSPKTPPKLTTTTTKSPPTPFAIPGGGVVVMRYRNHTYSISTTPPRLLASSLLSPPSSTPIQTHQHSLQKPLQSSQQQPPSPPTPCHPSSLHRHHRHLRQHNPPRRQSAALAAVLSFTDPERRRRLQAEEVGGGDKEVVREYFNNSGFQRWKKIYGETDDVNRVQKDIRLGHSKTVENAITMLKDEGSLRGVTVCDAGCGTGSLSIPLANEGAIVTATDISAAMVAEAQKQAEEQLLAGKDELSPAPVMPKFEVKDLESLDGKYHTVVCLDVLIHYPQSKADGMIAHLASLAEDRLILSFAPKTFFYDLLKRVGELFPGPSKATRAYLHSEADVERALQKVGWRIRKRGLITTQFYFAKLVEAVPA</sequence>
<feature type="domain" description="Magnesium-protoporphyrin IX methyltransferase C-terminal" evidence="5">
    <location>
        <begin position="290"/>
        <end position="385"/>
    </location>
</feature>
<feature type="compositionally biased region" description="Low complexity" evidence="4">
    <location>
        <begin position="70"/>
        <end position="99"/>
    </location>
</feature>
<evidence type="ECO:0000313" key="7">
    <source>
        <dbReference type="EMBL" id="SPC88513.1"/>
    </source>
</evidence>
<feature type="region of interest" description="Disordered" evidence="4">
    <location>
        <begin position="1"/>
        <end position="45"/>
    </location>
</feature>
<dbReference type="SUPFAM" id="SSF53335">
    <property type="entry name" value="S-adenosyl-L-methionine-dependent methyltransferases"/>
    <property type="match status" value="1"/>
</dbReference>
<keyword evidence="1" id="KW-0489">Methyltransferase</keyword>
<reference evidence="7" key="1">
    <citation type="submission" date="2018-02" db="EMBL/GenBank/DDBJ databases">
        <authorList>
            <person name="Cohen D.B."/>
            <person name="Kent A.D."/>
        </authorList>
    </citation>
    <scope>NUCLEOTIDE SEQUENCE</scope>
</reference>
<dbReference type="PANTHER" id="PTHR43464">
    <property type="entry name" value="METHYLTRANSFERASE"/>
    <property type="match status" value="1"/>
</dbReference>
<accession>A0A2N9FMY1</accession>
<evidence type="ECO:0000256" key="4">
    <source>
        <dbReference type="SAM" id="MobiDB-lite"/>
    </source>
</evidence>
<keyword evidence="2" id="KW-0808">Transferase</keyword>
<dbReference type="Pfam" id="PF07109">
    <property type="entry name" value="Mg-por_mtran_C"/>
    <property type="match status" value="1"/>
</dbReference>
<feature type="domain" description="Methyltransferase" evidence="6">
    <location>
        <begin position="212"/>
        <end position="259"/>
    </location>
</feature>
<dbReference type="CDD" id="cd02440">
    <property type="entry name" value="AdoMet_MTases"/>
    <property type="match status" value="1"/>
</dbReference>
<dbReference type="PANTHER" id="PTHR43464:SF19">
    <property type="entry name" value="UBIQUINONE BIOSYNTHESIS O-METHYLTRANSFERASE, MITOCHONDRIAL"/>
    <property type="match status" value="1"/>
</dbReference>
<dbReference type="Gene3D" id="3.40.50.150">
    <property type="entry name" value="Vaccinia Virus protein VP39"/>
    <property type="match status" value="1"/>
</dbReference>
<dbReference type="PROSITE" id="PS51556">
    <property type="entry name" value="SAM_MT_MG_PIX"/>
    <property type="match status" value="1"/>
</dbReference>
<evidence type="ECO:0000259" key="6">
    <source>
        <dbReference type="Pfam" id="PF13847"/>
    </source>
</evidence>
<dbReference type="GO" id="GO:0046406">
    <property type="term" value="F:magnesium protoporphyrin IX methyltransferase activity"/>
    <property type="evidence" value="ECO:0007669"/>
    <property type="project" value="InterPro"/>
</dbReference>
<organism evidence="7">
    <name type="scientific">Fagus sylvatica</name>
    <name type="common">Beechnut</name>
    <dbReference type="NCBI Taxonomy" id="28930"/>
    <lineage>
        <taxon>Eukaryota</taxon>
        <taxon>Viridiplantae</taxon>
        <taxon>Streptophyta</taxon>
        <taxon>Embryophyta</taxon>
        <taxon>Tracheophyta</taxon>
        <taxon>Spermatophyta</taxon>
        <taxon>Magnoliopsida</taxon>
        <taxon>eudicotyledons</taxon>
        <taxon>Gunneridae</taxon>
        <taxon>Pentapetalae</taxon>
        <taxon>rosids</taxon>
        <taxon>fabids</taxon>
        <taxon>Fagales</taxon>
        <taxon>Fagaceae</taxon>
        <taxon>Fagus</taxon>
    </lineage>
</organism>
<dbReference type="InterPro" id="IPR029063">
    <property type="entry name" value="SAM-dependent_MTases_sf"/>
</dbReference>
<feature type="region of interest" description="Disordered" evidence="4">
    <location>
        <begin position="70"/>
        <end position="129"/>
    </location>
</feature>
<feature type="compositionally biased region" description="Low complexity" evidence="4">
    <location>
        <begin position="28"/>
        <end position="37"/>
    </location>
</feature>
<dbReference type="EMBL" id="OIVN01001001">
    <property type="protein sequence ID" value="SPC88513.1"/>
    <property type="molecule type" value="Genomic_DNA"/>
</dbReference>
<proteinExistence type="predicted"/>
<evidence type="ECO:0000256" key="3">
    <source>
        <dbReference type="ARBA" id="ARBA00022691"/>
    </source>
</evidence>
<keyword evidence="3" id="KW-0949">S-adenosyl-L-methionine</keyword>
<evidence type="ECO:0000256" key="1">
    <source>
        <dbReference type="ARBA" id="ARBA00022603"/>
    </source>
</evidence>
<dbReference type="GO" id="GO:0015995">
    <property type="term" value="P:chlorophyll biosynthetic process"/>
    <property type="evidence" value="ECO:0007669"/>
    <property type="project" value="InterPro"/>
</dbReference>
<dbReference type="AlphaFoldDB" id="A0A2N9FMY1"/>
<feature type="compositionally biased region" description="Pro residues" evidence="4">
    <location>
        <begin position="17"/>
        <end position="27"/>
    </location>
</feature>
<dbReference type="GO" id="GO:0032259">
    <property type="term" value="P:methylation"/>
    <property type="evidence" value="ECO:0007669"/>
    <property type="project" value="UniProtKB-KW"/>
</dbReference>
<dbReference type="NCBIfam" id="TIGR02021">
    <property type="entry name" value="BchM-ChlM"/>
    <property type="match status" value="1"/>
</dbReference>
<dbReference type="Pfam" id="PF13847">
    <property type="entry name" value="Methyltransf_31"/>
    <property type="match status" value="1"/>
</dbReference>
<feature type="compositionally biased region" description="Basic residues" evidence="4">
    <location>
        <begin position="111"/>
        <end position="125"/>
    </location>
</feature>
<dbReference type="InterPro" id="IPR010940">
    <property type="entry name" value="Mg_prot_MeTrfase_C"/>
</dbReference>
<dbReference type="InterPro" id="IPR010251">
    <property type="entry name" value="Mg_prot_MeTrfase"/>
</dbReference>
<dbReference type="InterPro" id="IPR025714">
    <property type="entry name" value="Methyltranfer_dom"/>
</dbReference>